<dbReference type="PANTHER" id="PTHR44167:SF24">
    <property type="entry name" value="SERINE_THREONINE-PROTEIN KINASE CHK2"/>
    <property type="match status" value="1"/>
</dbReference>
<dbReference type="AlphaFoldDB" id="A0A2H1C9H5"/>
<protein>
    <submittedName>
        <fullName evidence="1">Uncharacterized protein</fullName>
    </submittedName>
</protein>
<name>A0A2H1C9H5_FASHE</name>
<dbReference type="SMART" id="SM00220">
    <property type="entry name" value="S_TKc"/>
    <property type="match status" value="1"/>
</dbReference>
<keyword evidence="2" id="KW-1185">Reference proteome</keyword>
<dbReference type="GO" id="GO:0004674">
    <property type="term" value="F:protein serine/threonine kinase activity"/>
    <property type="evidence" value="ECO:0007669"/>
    <property type="project" value="TreeGrafter"/>
</dbReference>
<dbReference type="PROSITE" id="PS50011">
    <property type="entry name" value="PROTEIN_KINASE_DOM"/>
    <property type="match status" value="1"/>
</dbReference>
<dbReference type="InterPro" id="IPR000719">
    <property type="entry name" value="Prot_kinase_dom"/>
</dbReference>
<dbReference type="GO" id="GO:0044773">
    <property type="term" value="P:mitotic DNA damage checkpoint signaling"/>
    <property type="evidence" value="ECO:0007669"/>
    <property type="project" value="TreeGrafter"/>
</dbReference>
<proteinExistence type="predicted"/>
<dbReference type="GO" id="GO:0005737">
    <property type="term" value="C:cytoplasm"/>
    <property type="evidence" value="ECO:0007669"/>
    <property type="project" value="TreeGrafter"/>
</dbReference>
<dbReference type="Pfam" id="PF00069">
    <property type="entry name" value="Pkinase"/>
    <property type="match status" value="1"/>
</dbReference>
<dbReference type="Proteomes" id="UP000230066">
    <property type="component" value="Unassembled WGS sequence"/>
</dbReference>
<dbReference type="PANTHER" id="PTHR44167">
    <property type="entry name" value="OVARIAN-SPECIFIC SERINE/THREONINE-PROTEIN KINASE LOK-RELATED"/>
    <property type="match status" value="1"/>
</dbReference>
<dbReference type="Gene3D" id="1.10.510.10">
    <property type="entry name" value="Transferase(Phosphotransferase) domain 1"/>
    <property type="match status" value="1"/>
</dbReference>
<organism evidence="1 2">
    <name type="scientific">Fasciola hepatica</name>
    <name type="common">Liver fluke</name>
    <dbReference type="NCBI Taxonomy" id="6192"/>
    <lineage>
        <taxon>Eukaryota</taxon>
        <taxon>Metazoa</taxon>
        <taxon>Spiralia</taxon>
        <taxon>Lophotrochozoa</taxon>
        <taxon>Platyhelminthes</taxon>
        <taxon>Trematoda</taxon>
        <taxon>Digenea</taxon>
        <taxon>Plagiorchiida</taxon>
        <taxon>Echinostomata</taxon>
        <taxon>Echinostomatoidea</taxon>
        <taxon>Fasciolidae</taxon>
        <taxon>Fasciola</taxon>
    </lineage>
</organism>
<reference evidence="1" key="1">
    <citation type="submission" date="2019-03" db="EMBL/GenBank/DDBJ databases">
        <title>Improved annotation for the trematode Fasciola hepatica.</title>
        <authorList>
            <person name="Choi Y.-J."/>
            <person name="Martin J."/>
            <person name="Mitreva M."/>
        </authorList>
    </citation>
    <scope>NUCLEOTIDE SEQUENCE [LARGE SCALE GENOMIC DNA]</scope>
</reference>
<dbReference type="InterPro" id="IPR011009">
    <property type="entry name" value="Kinase-like_dom_sf"/>
</dbReference>
<dbReference type="SUPFAM" id="SSF56112">
    <property type="entry name" value="Protein kinase-like (PK-like)"/>
    <property type="match status" value="1"/>
</dbReference>
<accession>A0A2H1C9H5</accession>
<evidence type="ECO:0000313" key="2">
    <source>
        <dbReference type="Proteomes" id="UP000230066"/>
    </source>
</evidence>
<dbReference type="GO" id="GO:0005634">
    <property type="term" value="C:nucleus"/>
    <property type="evidence" value="ECO:0007669"/>
    <property type="project" value="TreeGrafter"/>
</dbReference>
<comment type="caution">
    <text evidence="1">The sequence shown here is derived from an EMBL/GenBank/DDBJ whole genome shotgun (WGS) entry which is preliminary data.</text>
</comment>
<dbReference type="EMBL" id="JXXN02002082">
    <property type="protein sequence ID" value="THD23559.1"/>
    <property type="molecule type" value="Genomic_DNA"/>
</dbReference>
<evidence type="ECO:0000313" key="1">
    <source>
        <dbReference type="EMBL" id="THD23559.1"/>
    </source>
</evidence>
<dbReference type="GO" id="GO:0005524">
    <property type="term" value="F:ATP binding"/>
    <property type="evidence" value="ECO:0007669"/>
    <property type="project" value="InterPro"/>
</dbReference>
<sequence length="365" mass="41337">MISLSALELRFFSFLRTADHAASDEVTNYYLGLIRPSEVVIVKTLSLGAFYSNRKLGRLLRERFSAKITREASKFLKFSHKSIVAVQPDLQVLNQGVVALSFQPYGNLLQWVGTRVYLNVHSVCLAIQQVFKGLAYIHQLGYAHGNMKMSNILFQTVRPESACIVMDSSVKSEMLKLCSPIPLELRYCPPELLLDLVRVQQDWPAVHLGIRNAQQLAEVDQILSGSPERDVWCVGIILHILLTGSDPVNAEQMEDNLASFQYPERKCTHPLFSTISELLVAQIEKFLHSDPKCRATAEEGASWIWFSDEQTALDTRNILYRNEEVFFGLLFRMSYTNLFRCGPIAQVFDRTAKQTLSSATKVKQV</sequence>
<gene>
    <name evidence="1" type="ORF">D915_005846</name>
</gene>